<evidence type="ECO:0000256" key="1">
    <source>
        <dbReference type="SAM" id="MobiDB-lite"/>
    </source>
</evidence>
<comment type="caution">
    <text evidence="2">The sequence shown here is derived from an EMBL/GenBank/DDBJ whole genome shotgun (WGS) entry which is preliminary data.</text>
</comment>
<dbReference type="Proteomes" id="UP001519460">
    <property type="component" value="Unassembled WGS sequence"/>
</dbReference>
<proteinExistence type="predicted"/>
<name>A0ABD0JUA8_9CAEN</name>
<protein>
    <submittedName>
        <fullName evidence="2">Uncharacterized protein</fullName>
    </submittedName>
</protein>
<accession>A0ABD0JUA8</accession>
<evidence type="ECO:0000313" key="3">
    <source>
        <dbReference type="Proteomes" id="UP001519460"/>
    </source>
</evidence>
<feature type="compositionally biased region" description="Polar residues" evidence="1">
    <location>
        <begin position="77"/>
        <end position="89"/>
    </location>
</feature>
<feature type="region of interest" description="Disordered" evidence="1">
    <location>
        <begin position="23"/>
        <end position="89"/>
    </location>
</feature>
<feature type="compositionally biased region" description="Basic and acidic residues" evidence="1">
    <location>
        <begin position="36"/>
        <end position="46"/>
    </location>
</feature>
<evidence type="ECO:0000313" key="2">
    <source>
        <dbReference type="EMBL" id="KAK7478215.1"/>
    </source>
</evidence>
<gene>
    <name evidence="2" type="ORF">BaRGS_00030576</name>
</gene>
<dbReference type="AlphaFoldDB" id="A0ABD0JUA8"/>
<organism evidence="2 3">
    <name type="scientific">Batillaria attramentaria</name>
    <dbReference type="NCBI Taxonomy" id="370345"/>
    <lineage>
        <taxon>Eukaryota</taxon>
        <taxon>Metazoa</taxon>
        <taxon>Spiralia</taxon>
        <taxon>Lophotrochozoa</taxon>
        <taxon>Mollusca</taxon>
        <taxon>Gastropoda</taxon>
        <taxon>Caenogastropoda</taxon>
        <taxon>Sorbeoconcha</taxon>
        <taxon>Cerithioidea</taxon>
        <taxon>Batillariidae</taxon>
        <taxon>Batillaria</taxon>
    </lineage>
</organism>
<reference evidence="2 3" key="1">
    <citation type="journal article" date="2023" name="Sci. Data">
        <title>Genome assembly of the Korean intertidal mud-creeper Batillaria attramentaria.</title>
        <authorList>
            <person name="Patra A.K."/>
            <person name="Ho P.T."/>
            <person name="Jun S."/>
            <person name="Lee S.J."/>
            <person name="Kim Y."/>
            <person name="Won Y.J."/>
        </authorList>
    </citation>
    <scope>NUCLEOTIDE SEQUENCE [LARGE SCALE GENOMIC DNA]</scope>
    <source>
        <strain evidence="2">Wonlab-2016</strain>
    </source>
</reference>
<keyword evidence="3" id="KW-1185">Reference proteome</keyword>
<dbReference type="EMBL" id="JACVVK020000331">
    <property type="protein sequence ID" value="KAK7478215.1"/>
    <property type="molecule type" value="Genomic_DNA"/>
</dbReference>
<sequence>MRRGAAGGSGDASPCVCTYLLVGPSLANNRPPPNEKNPKTTHKDADGIQTHLRKGGHKQSGTVGARYGEVHRLAQAHTRSTAKETPQTT</sequence>